<feature type="domain" description="HMG box" evidence="16">
    <location>
        <begin position="61"/>
        <end position="129"/>
    </location>
</feature>
<keyword evidence="6 14" id="KW-0238">DNA-binding</keyword>
<evidence type="ECO:0000256" key="14">
    <source>
        <dbReference type="PROSITE-ProRule" id="PRU00267"/>
    </source>
</evidence>
<evidence type="ECO:0000313" key="17">
    <source>
        <dbReference type="Ensembl" id="ENSMODP00000020143.3"/>
    </source>
</evidence>
<dbReference type="GO" id="GO:0042645">
    <property type="term" value="C:mitochondrial nucleoid"/>
    <property type="evidence" value="ECO:0000318"/>
    <property type="project" value="GO_Central"/>
</dbReference>
<keyword evidence="14" id="KW-0539">Nucleus</keyword>
<dbReference type="Pfam" id="PF00505">
    <property type="entry name" value="HMG_box"/>
    <property type="match status" value="2"/>
</dbReference>
<evidence type="ECO:0000256" key="2">
    <source>
        <dbReference type="ARBA" id="ARBA00022553"/>
    </source>
</evidence>
<sequence length="259" mass="30119">MAAGAAALLRGGWRALRALDRPAALRAAAGIDRGLLGPPLPSSSICALERFMKDCTLSNVPKKPLTSYIRFVMDRQPQFKEQNPDLKNTEVIRMLAQVWRELPASEKKVYEDATKADFKLYQEQVSKYKAELKVGEKRNLKVERRRKKARKEIVKKKRELTVFGKPKRPRSGYNIFISENFKESRGLPAQEMLKILNKEWKNLSSSRKQVYMQLAEDDKIRYTNEIKSWEEKMIEIGREDLLRFRKLKDKIGKGLEDIY</sequence>
<dbReference type="GeneTree" id="ENSGT00440000039001"/>
<dbReference type="InParanoid" id="F7DSD8"/>
<evidence type="ECO:0000256" key="6">
    <source>
        <dbReference type="ARBA" id="ARBA00023125"/>
    </source>
</evidence>
<dbReference type="GO" id="GO:0006391">
    <property type="term" value="P:transcription initiation at mitochondrial promoter"/>
    <property type="evidence" value="ECO:0000318"/>
    <property type="project" value="GO_Central"/>
</dbReference>
<feature type="coiled-coil region" evidence="15">
    <location>
        <begin position="132"/>
        <end position="159"/>
    </location>
</feature>
<reference evidence="17 18" key="1">
    <citation type="journal article" date="2007" name="Nature">
        <title>Genome of the marsupial Monodelphis domestica reveals innovation in non-coding sequences.</title>
        <authorList>
            <person name="Mikkelsen T.S."/>
            <person name="Wakefield M.J."/>
            <person name="Aken B."/>
            <person name="Amemiya C.T."/>
            <person name="Chang J.L."/>
            <person name="Duke S."/>
            <person name="Garber M."/>
            <person name="Gentles A.J."/>
            <person name="Goodstadt L."/>
            <person name="Heger A."/>
            <person name="Jurka J."/>
            <person name="Kamal M."/>
            <person name="Mauceli E."/>
            <person name="Searle S.M."/>
            <person name="Sharpe T."/>
            <person name="Baker M.L."/>
            <person name="Batzer M.A."/>
            <person name="Benos P.V."/>
            <person name="Belov K."/>
            <person name="Clamp M."/>
            <person name="Cook A."/>
            <person name="Cuff J."/>
            <person name="Das R."/>
            <person name="Davidow L."/>
            <person name="Deakin J.E."/>
            <person name="Fazzari M.J."/>
            <person name="Glass J.L."/>
            <person name="Grabherr M."/>
            <person name="Greally J.M."/>
            <person name="Gu W."/>
            <person name="Hore T.A."/>
            <person name="Huttley G.A."/>
            <person name="Kleber M."/>
            <person name="Jirtle R.L."/>
            <person name="Koina E."/>
            <person name="Lee J.T."/>
            <person name="Mahony S."/>
            <person name="Marra M.A."/>
            <person name="Miller R.D."/>
            <person name="Nicholls R.D."/>
            <person name="Oda M."/>
            <person name="Papenfuss A.T."/>
            <person name="Parra Z.E."/>
            <person name="Pollock D.D."/>
            <person name="Ray D.A."/>
            <person name="Schein J.E."/>
            <person name="Speed T.P."/>
            <person name="Thompson K."/>
            <person name="VandeBerg J.L."/>
            <person name="Wade C.M."/>
            <person name="Walker J.A."/>
            <person name="Waters P.D."/>
            <person name="Webber C."/>
            <person name="Weidman J.R."/>
            <person name="Xie X."/>
            <person name="Zody M.C."/>
            <person name="Baldwin J."/>
            <person name="Abdouelleil A."/>
            <person name="Abdulkadir J."/>
            <person name="Abebe A."/>
            <person name="Abera B."/>
            <person name="Abreu J."/>
            <person name="Acer S.C."/>
            <person name="Aftuck L."/>
            <person name="Alexander A."/>
            <person name="An P."/>
            <person name="Anderson E."/>
            <person name="Anderson S."/>
            <person name="Arachi H."/>
            <person name="Azer M."/>
            <person name="Bachantsang P."/>
            <person name="Barry A."/>
            <person name="Bayul T."/>
            <person name="Berlin A."/>
            <person name="Bessette D."/>
            <person name="Bloom T."/>
            <person name="Bloom T."/>
            <person name="Boguslavskiy L."/>
            <person name="Bonnet C."/>
            <person name="Boukhgalter B."/>
            <person name="Bourzgui I."/>
            <person name="Brown A."/>
            <person name="Cahill P."/>
            <person name="Channer S."/>
            <person name="Cheshatsang Y."/>
            <person name="Chuda L."/>
            <person name="Citroen M."/>
            <person name="Collymore A."/>
            <person name="Cooke P."/>
            <person name="Costello M."/>
            <person name="D'Aco K."/>
            <person name="Daza R."/>
            <person name="De Haan G."/>
            <person name="DeGray S."/>
            <person name="DeMaso C."/>
            <person name="Dhargay N."/>
            <person name="Dooley K."/>
            <person name="Dooley E."/>
            <person name="Doricent M."/>
            <person name="Dorje P."/>
            <person name="Dorjee K."/>
            <person name="Dupes A."/>
            <person name="Elong R."/>
            <person name="Falk J."/>
            <person name="Farina A."/>
            <person name="Faro S."/>
            <person name="Ferguson D."/>
            <person name="Fisher S."/>
            <person name="Foley C.D."/>
            <person name="Franke A."/>
            <person name="Friedrich D."/>
            <person name="Gadbois L."/>
            <person name="Gearin G."/>
            <person name="Gearin C.R."/>
            <person name="Giannoukos G."/>
            <person name="Goode T."/>
            <person name="Graham J."/>
            <person name="Grandbois E."/>
            <person name="Grewal S."/>
            <person name="Gyaltsen K."/>
            <person name="Hafez N."/>
            <person name="Hagos B."/>
            <person name="Hall J."/>
            <person name="Henson C."/>
            <person name="Hollinger A."/>
            <person name="Honan T."/>
            <person name="Huard M.D."/>
            <person name="Hughes L."/>
            <person name="Hurhula B."/>
            <person name="Husby M.E."/>
            <person name="Kamat A."/>
            <person name="Kanga B."/>
            <person name="Kashin S."/>
            <person name="Khazanovich D."/>
            <person name="Kisner P."/>
            <person name="Lance K."/>
            <person name="Lara M."/>
            <person name="Lee W."/>
            <person name="Lennon N."/>
            <person name="Letendre F."/>
            <person name="LeVine R."/>
            <person name="Lipovsky A."/>
            <person name="Liu X."/>
            <person name="Liu J."/>
            <person name="Liu S."/>
            <person name="Lokyitsang T."/>
            <person name="Lokyitsang Y."/>
            <person name="Lubonja R."/>
            <person name="Lui A."/>
            <person name="MacDonald P."/>
            <person name="Magnisalis V."/>
            <person name="Maru K."/>
            <person name="Matthews C."/>
            <person name="McCusker W."/>
            <person name="McDonough S."/>
            <person name="Mehta T."/>
            <person name="Meldrim J."/>
            <person name="Meneus L."/>
            <person name="Mihai O."/>
            <person name="Mihalev A."/>
            <person name="Mihova T."/>
            <person name="Mittelman R."/>
            <person name="Mlenga V."/>
            <person name="Montmayeur A."/>
            <person name="Mulrain L."/>
            <person name="Navidi A."/>
            <person name="Naylor J."/>
            <person name="Negash T."/>
            <person name="Nguyen T."/>
            <person name="Nguyen N."/>
            <person name="Nicol R."/>
            <person name="Norbu C."/>
            <person name="Norbu N."/>
            <person name="Novod N."/>
            <person name="O'Neill B."/>
            <person name="Osman S."/>
            <person name="Markiewicz E."/>
            <person name="Oyono O.L."/>
            <person name="Patti C."/>
            <person name="Phunkhang P."/>
            <person name="Pierre F."/>
            <person name="Priest M."/>
            <person name="Raghuraman S."/>
            <person name="Rege F."/>
            <person name="Reyes R."/>
            <person name="Rise C."/>
            <person name="Rogov P."/>
            <person name="Ross K."/>
            <person name="Ryan E."/>
            <person name="Settipalli S."/>
            <person name="Shea T."/>
            <person name="Sherpa N."/>
            <person name="Shi L."/>
            <person name="Shih D."/>
            <person name="Sparrow T."/>
            <person name="Spaulding J."/>
            <person name="Stalker J."/>
            <person name="Stange-Thomann N."/>
            <person name="Stavropoulos S."/>
            <person name="Stone C."/>
            <person name="Strader C."/>
            <person name="Tesfaye S."/>
            <person name="Thomson T."/>
            <person name="Thoulutsang Y."/>
            <person name="Thoulutsang D."/>
            <person name="Topham K."/>
            <person name="Topping I."/>
            <person name="Tsamla T."/>
            <person name="Vassiliev H."/>
            <person name="Vo A."/>
            <person name="Wangchuk T."/>
            <person name="Wangdi T."/>
            <person name="Weiand M."/>
            <person name="Wilkinson J."/>
            <person name="Wilson A."/>
            <person name="Yadav S."/>
            <person name="Young G."/>
            <person name="Yu Q."/>
            <person name="Zembek L."/>
            <person name="Zhong D."/>
            <person name="Zimmer A."/>
            <person name="Zwirko Z."/>
            <person name="Jaffe D.B."/>
            <person name="Alvarez P."/>
            <person name="Brockman W."/>
            <person name="Butler J."/>
            <person name="Chin C."/>
            <person name="Gnerre S."/>
            <person name="MacCallum I."/>
            <person name="Graves J.A."/>
            <person name="Ponting C.P."/>
            <person name="Breen M."/>
            <person name="Samollow P.B."/>
            <person name="Lander E.S."/>
            <person name="Lindblad-Toh K."/>
        </authorList>
    </citation>
    <scope>NUCLEOTIDE SEQUENCE [LARGE SCALE GENOMIC DNA]</scope>
</reference>
<dbReference type="STRING" id="13616.ENSMODP00000020143"/>
<evidence type="ECO:0000256" key="13">
    <source>
        <dbReference type="ARBA" id="ARBA00046467"/>
    </source>
</evidence>
<dbReference type="HOGENOM" id="CLU_083132_0_0_1"/>
<dbReference type="InterPro" id="IPR050342">
    <property type="entry name" value="HMGB"/>
</dbReference>
<evidence type="ECO:0000256" key="3">
    <source>
        <dbReference type="ARBA" id="ARBA00022737"/>
    </source>
</evidence>
<comment type="subcellular location">
    <subcellularLocation>
        <location evidence="1">Mitochondrion matrix</location>
        <location evidence="1">Mitochondrion nucleoid</location>
    </subcellularLocation>
</comment>
<evidence type="ECO:0000256" key="8">
    <source>
        <dbReference type="ARBA" id="ARBA00023159"/>
    </source>
</evidence>
<evidence type="ECO:0000256" key="1">
    <source>
        <dbReference type="ARBA" id="ARBA00004436"/>
    </source>
</evidence>
<keyword evidence="8" id="KW-0010">Activator</keyword>
<proteinExistence type="predicted"/>
<evidence type="ECO:0000256" key="4">
    <source>
        <dbReference type="ARBA" id="ARBA00022946"/>
    </source>
</evidence>
<dbReference type="InterPro" id="IPR036910">
    <property type="entry name" value="HMG_box_dom_sf"/>
</dbReference>
<dbReference type="PROSITE" id="PS50118">
    <property type="entry name" value="HMG_BOX_2"/>
    <property type="match status" value="2"/>
</dbReference>
<feature type="domain" description="HMG box" evidence="16">
    <location>
        <begin position="166"/>
        <end position="230"/>
    </location>
</feature>
<keyword evidence="3" id="KW-0677">Repeat</keyword>
<keyword evidence="10" id="KW-1135">Mitochondrion nucleoid</keyword>
<evidence type="ECO:0000256" key="15">
    <source>
        <dbReference type="SAM" id="Coils"/>
    </source>
</evidence>
<accession>F7DSD8</accession>
<keyword evidence="5" id="KW-0805">Transcription regulation</keyword>
<dbReference type="SUPFAM" id="SSF47095">
    <property type="entry name" value="HMG-box"/>
    <property type="match status" value="2"/>
</dbReference>
<keyword evidence="4" id="KW-0809">Transit peptide</keyword>
<dbReference type="OMA" id="YMQLAED"/>
<dbReference type="Proteomes" id="UP000002280">
    <property type="component" value="Chromosome 1"/>
</dbReference>
<evidence type="ECO:0000313" key="18">
    <source>
        <dbReference type="Proteomes" id="UP000002280"/>
    </source>
</evidence>
<keyword evidence="18" id="KW-1185">Reference proteome</keyword>
<keyword evidence="15" id="KW-0175">Coiled coil</keyword>
<dbReference type="KEGG" id="mdo:103098724"/>
<evidence type="ECO:0000256" key="7">
    <source>
        <dbReference type="ARBA" id="ARBA00023128"/>
    </source>
</evidence>
<reference evidence="17" key="3">
    <citation type="submission" date="2025-09" db="UniProtKB">
        <authorList>
            <consortium name="Ensembl"/>
        </authorList>
    </citation>
    <scope>IDENTIFICATION</scope>
</reference>
<dbReference type="GO" id="GO:0034246">
    <property type="term" value="F:mitochondrial transcription factor activity"/>
    <property type="evidence" value="ECO:0000318"/>
    <property type="project" value="GO_Central"/>
</dbReference>
<dbReference type="Bgee" id="ENSMODG00000016127">
    <property type="expression patterns" value="Expressed in forelimb bud and 21 other cell types or tissues"/>
</dbReference>
<dbReference type="Ensembl" id="ENSMODT00000020500.4">
    <property type="protein sequence ID" value="ENSMODP00000020143.3"/>
    <property type="gene ID" value="ENSMODG00000016127.4"/>
</dbReference>
<protein>
    <recommendedName>
        <fullName evidence="11">Transcription factor A, mitochondrial</fullName>
    </recommendedName>
</protein>
<comment type="function">
    <text evidence="12">Binds to the mitochondrial light strand promoter and functions in mitochondrial transcription regulation. Component of the mitochondrial transcription initiation complex, composed at least of TFB2M, TFAM and POLRMT that is required for basal transcription of mitochondrial DNA. In this complex, TFAM recruits POLRMT to a specific promoter whereas TFB2M induces structural changes in POLRMT to enable promoter opening and trapping of the DNA non-template strand. Required for accurate and efficient promoter recognition by the mitochondrial RNA polymerase. Promotes transcription initiation from the HSP1 and the light strand promoter by binding immediately upstream of transcriptional start sites. Is able to unwind DNA. Bends the mitochondrial light strand promoter DNA into a U-turn shape via its HMG boxes. Required for maintenance of normal levels of mitochondrial DNA. May play a role in organizing and compacting mitochondrial DNA.</text>
</comment>
<dbReference type="FunFam" id="1.10.30.10:FF:000043">
    <property type="entry name" value="Transcription factor A, mitochondrial"/>
    <property type="match status" value="1"/>
</dbReference>
<dbReference type="SMART" id="SM00398">
    <property type="entry name" value="HMG"/>
    <property type="match status" value="2"/>
</dbReference>
<dbReference type="GO" id="GO:0005634">
    <property type="term" value="C:nucleus"/>
    <property type="evidence" value="ECO:0007669"/>
    <property type="project" value="UniProtKB-UniRule"/>
</dbReference>
<keyword evidence="9" id="KW-0804">Transcription</keyword>
<feature type="DNA-binding region" description="HMG box" evidence="14">
    <location>
        <begin position="61"/>
        <end position="129"/>
    </location>
</feature>
<feature type="DNA-binding region" description="HMG box" evidence="14">
    <location>
        <begin position="166"/>
        <end position="230"/>
    </location>
</feature>
<evidence type="ECO:0000256" key="9">
    <source>
        <dbReference type="ARBA" id="ARBA00023163"/>
    </source>
</evidence>
<dbReference type="InterPro" id="IPR009071">
    <property type="entry name" value="HMG_box_dom"/>
</dbReference>
<keyword evidence="7" id="KW-0496">Mitochondrion</keyword>
<reference evidence="17" key="2">
    <citation type="submission" date="2025-08" db="UniProtKB">
        <authorList>
            <consortium name="Ensembl"/>
        </authorList>
    </citation>
    <scope>IDENTIFICATION</scope>
</reference>
<dbReference type="GO" id="GO:0003677">
    <property type="term" value="F:DNA binding"/>
    <property type="evidence" value="ECO:0007669"/>
    <property type="project" value="UniProtKB-UniRule"/>
</dbReference>
<evidence type="ECO:0000256" key="12">
    <source>
        <dbReference type="ARBA" id="ARBA00045216"/>
    </source>
</evidence>
<comment type="subunit">
    <text evidence="13">Monomer; binds DNA as a monomer. Homodimer. Component of the mitochondrial transcription initiation complex, composed at least of TFB2M, TFAM and POLRMT. In this complex TFAM recruits POLRMT to the promoter whereas TFB2M induces structural changes in POLRMT to enable promoter opening and trapping of the DNA non-template strand. Upon metabolic stress, forms a complex composed of FOXO3, SIRT3, TFAM and POLRMT. Interacts with TFB1M and TFB2M. Interacts with CLPX; this enhances DNA-binding.</text>
</comment>
<name>F7DSD8_MONDO</name>
<dbReference type="PANTHER" id="PTHR48112:SF36">
    <property type="entry name" value="TRANSCRIPTION FACTOR A, MITOCHONDRIAL"/>
    <property type="match status" value="1"/>
</dbReference>
<dbReference type="FunCoup" id="F7DSD8">
    <property type="interactions" value="3008"/>
</dbReference>
<dbReference type="AlphaFoldDB" id="F7DSD8"/>
<evidence type="ECO:0000256" key="10">
    <source>
        <dbReference type="ARBA" id="ARBA00023271"/>
    </source>
</evidence>
<evidence type="ECO:0000256" key="11">
    <source>
        <dbReference type="ARBA" id="ARBA00040582"/>
    </source>
</evidence>
<dbReference type="PANTHER" id="PTHR48112">
    <property type="entry name" value="HIGH MOBILITY GROUP PROTEIN DSP1"/>
    <property type="match status" value="1"/>
</dbReference>
<evidence type="ECO:0000256" key="5">
    <source>
        <dbReference type="ARBA" id="ARBA00023015"/>
    </source>
</evidence>
<dbReference type="eggNOG" id="KOG0381">
    <property type="taxonomic scope" value="Eukaryota"/>
</dbReference>
<evidence type="ECO:0000259" key="16">
    <source>
        <dbReference type="PROSITE" id="PS50118"/>
    </source>
</evidence>
<keyword evidence="2" id="KW-0597">Phosphoprotein</keyword>
<organism evidence="17 18">
    <name type="scientific">Monodelphis domestica</name>
    <name type="common">Gray short-tailed opossum</name>
    <dbReference type="NCBI Taxonomy" id="13616"/>
    <lineage>
        <taxon>Eukaryota</taxon>
        <taxon>Metazoa</taxon>
        <taxon>Chordata</taxon>
        <taxon>Craniata</taxon>
        <taxon>Vertebrata</taxon>
        <taxon>Euteleostomi</taxon>
        <taxon>Mammalia</taxon>
        <taxon>Metatheria</taxon>
        <taxon>Didelphimorphia</taxon>
        <taxon>Didelphidae</taxon>
        <taxon>Monodelphis</taxon>
    </lineage>
</organism>
<dbReference type="Gene3D" id="1.10.30.10">
    <property type="entry name" value="High mobility group box domain"/>
    <property type="match status" value="2"/>
</dbReference>